<proteinExistence type="inferred from homology"/>
<gene>
    <name evidence="2" type="ORF">FOZ76_03850</name>
</gene>
<organism evidence="2 3">
    <name type="scientific">Verticiella sediminum</name>
    <dbReference type="NCBI Taxonomy" id="1247510"/>
    <lineage>
        <taxon>Bacteria</taxon>
        <taxon>Pseudomonadati</taxon>
        <taxon>Pseudomonadota</taxon>
        <taxon>Betaproteobacteria</taxon>
        <taxon>Burkholderiales</taxon>
        <taxon>Alcaligenaceae</taxon>
        <taxon>Verticiella</taxon>
    </lineage>
</organism>
<dbReference type="OrthoDB" id="8909832at2"/>
<sequence length="118" mass="12778">MTTALQSPPFDTLPRAAASDVKKHGWRGVMRRVSEQGKLVITNHSAPEAVVLSMREYKALMAAVEAAHESAASGLDALRSRFDERLAVLRQDDAAERLRSIFDEPVALEGAVKAGSGY</sequence>
<dbReference type="AlphaFoldDB" id="A0A556AYA3"/>
<dbReference type="NCBIfam" id="TIGR01552">
    <property type="entry name" value="phd_fam"/>
    <property type="match status" value="1"/>
</dbReference>
<dbReference type="EMBL" id="VLTJ01000007">
    <property type="protein sequence ID" value="TSH97934.1"/>
    <property type="molecule type" value="Genomic_DNA"/>
</dbReference>
<comment type="caution">
    <text evidence="2">The sequence shown here is derived from an EMBL/GenBank/DDBJ whole genome shotgun (WGS) entry which is preliminary data.</text>
</comment>
<evidence type="ECO:0000313" key="3">
    <source>
        <dbReference type="Proteomes" id="UP000318405"/>
    </source>
</evidence>
<evidence type="ECO:0000256" key="1">
    <source>
        <dbReference type="ARBA" id="ARBA00009981"/>
    </source>
</evidence>
<dbReference type="RefSeq" id="WP_143946816.1">
    <property type="nucleotide sequence ID" value="NZ_BAABMB010000004.1"/>
</dbReference>
<protein>
    <submittedName>
        <fullName evidence="2">Type II toxin-antitoxin system prevent-host-death family antitoxin</fullName>
    </submittedName>
</protein>
<keyword evidence="3" id="KW-1185">Reference proteome</keyword>
<dbReference type="Proteomes" id="UP000318405">
    <property type="component" value="Unassembled WGS sequence"/>
</dbReference>
<evidence type="ECO:0000313" key="2">
    <source>
        <dbReference type="EMBL" id="TSH97934.1"/>
    </source>
</evidence>
<name>A0A556AYA3_9BURK</name>
<reference evidence="2 3" key="1">
    <citation type="submission" date="2019-07" db="EMBL/GenBank/DDBJ databases">
        <title>Qingshengfaniella alkalisoli gen. nov., sp. nov., isolated from saline soil.</title>
        <authorList>
            <person name="Xu L."/>
            <person name="Huang X.-X."/>
            <person name="Sun J.-Q."/>
        </authorList>
    </citation>
    <scope>NUCLEOTIDE SEQUENCE [LARGE SCALE GENOMIC DNA]</scope>
    <source>
        <strain evidence="2 3">DSM 27279</strain>
    </source>
</reference>
<accession>A0A556AYA3</accession>
<comment type="similarity">
    <text evidence="1">Belongs to the phD/YefM antitoxin family.</text>
</comment>
<dbReference type="InterPro" id="IPR036165">
    <property type="entry name" value="YefM-like_sf"/>
</dbReference>
<dbReference type="Gene3D" id="3.40.1620.10">
    <property type="entry name" value="YefM-like domain"/>
    <property type="match status" value="1"/>
</dbReference>
<dbReference type="SUPFAM" id="SSF143120">
    <property type="entry name" value="YefM-like"/>
    <property type="match status" value="1"/>
</dbReference>